<protein>
    <submittedName>
        <fullName evidence="1">Uncharacterized protein</fullName>
    </submittedName>
</protein>
<evidence type="ECO:0000313" key="2">
    <source>
        <dbReference type="Proteomes" id="UP000191056"/>
    </source>
</evidence>
<name>A0A1V4IJ34_9CLOT</name>
<comment type="caution">
    <text evidence="1">The sequence shown here is derived from an EMBL/GenBank/DDBJ whole genome shotgun (WGS) entry which is preliminary data.</text>
</comment>
<accession>A0A1V4IJ34</accession>
<organism evidence="1 2">
    <name type="scientific">Clostridium chromiireducens</name>
    <dbReference type="NCBI Taxonomy" id="225345"/>
    <lineage>
        <taxon>Bacteria</taxon>
        <taxon>Bacillati</taxon>
        <taxon>Bacillota</taxon>
        <taxon>Clostridia</taxon>
        <taxon>Eubacteriales</taxon>
        <taxon>Clostridiaceae</taxon>
        <taxon>Clostridium</taxon>
    </lineage>
</organism>
<evidence type="ECO:0000313" key="1">
    <source>
        <dbReference type="EMBL" id="OPJ59844.1"/>
    </source>
</evidence>
<proteinExistence type="predicted"/>
<dbReference type="EMBL" id="MZGT01000046">
    <property type="protein sequence ID" value="OPJ59844.1"/>
    <property type="molecule type" value="Genomic_DNA"/>
</dbReference>
<sequence>MNDKIMSVVFAGHGSPMVALDNNEITEGMQSRLYGYDRVRFRIIIHGT</sequence>
<gene>
    <name evidence="1" type="ORF">CLCHR_33020</name>
</gene>
<dbReference type="AlphaFoldDB" id="A0A1V4IJ34"/>
<dbReference type="Proteomes" id="UP000191056">
    <property type="component" value="Unassembled WGS sequence"/>
</dbReference>
<keyword evidence="2" id="KW-1185">Reference proteome</keyword>
<reference evidence="1 2" key="1">
    <citation type="submission" date="2017-03" db="EMBL/GenBank/DDBJ databases">
        <title>Genome sequence of Clostridium chromiireducens DSM 23318.</title>
        <authorList>
            <person name="Poehlein A."/>
            <person name="Daniel R."/>
        </authorList>
    </citation>
    <scope>NUCLEOTIDE SEQUENCE [LARGE SCALE GENOMIC DNA]</scope>
    <source>
        <strain evidence="1 2">DSM 23318</strain>
    </source>
</reference>
<dbReference type="STRING" id="225345.CLCHR_33020"/>